<comment type="subcellular location">
    <subcellularLocation>
        <location evidence="1">Cell membrane</location>
    </subcellularLocation>
</comment>
<evidence type="ECO:0000313" key="10">
    <source>
        <dbReference type="Proteomes" id="UP001500466"/>
    </source>
</evidence>
<evidence type="ECO:0000259" key="8">
    <source>
        <dbReference type="Pfam" id="PF11203"/>
    </source>
</evidence>
<evidence type="ECO:0000256" key="6">
    <source>
        <dbReference type="ARBA" id="ARBA00023136"/>
    </source>
</evidence>
<evidence type="ECO:0000256" key="1">
    <source>
        <dbReference type="ARBA" id="ARBA00004236"/>
    </source>
</evidence>
<dbReference type="Pfam" id="PF11203">
    <property type="entry name" value="EccE"/>
    <property type="match status" value="1"/>
</dbReference>
<comment type="caution">
    <text evidence="9">The sequence shown here is derived from an EMBL/GenBank/DDBJ whole genome shotgun (WGS) entry which is preliminary data.</text>
</comment>
<organism evidence="9 10">
    <name type="scientific">Yinghuangia aomiensis</name>
    <dbReference type="NCBI Taxonomy" id="676205"/>
    <lineage>
        <taxon>Bacteria</taxon>
        <taxon>Bacillati</taxon>
        <taxon>Actinomycetota</taxon>
        <taxon>Actinomycetes</taxon>
        <taxon>Kitasatosporales</taxon>
        <taxon>Streptomycetaceae</taxon>
        <taxon>Yinghuangia</taxon>
    </lineage>
</organism>
<dbReference type="NCBIfam" id="TIGR03923">
    <property type="entry name" value="T7SS_EccE"/>
    <property type="match status" value="1"/>
</dbReference>
<protein>
    <submittedName>
        <fullName evidence="9">Type VII secretion protein EccE</fullName>
    </submittedName>
</protein>
<proteinExistence type="inferred from homology"/>
<keyword evidence="4 7" id="KW-0812">Transmembrane</keyword>
<dbReference type="RefSeq" id="WP_345679385.1">
    <property type="nucleotide sequence ID" value="NZ_BAABHS010000030.1"/>
</dbReference>
<sequence>MGAVLVQHLVVVELAVALVAFPLARHSAWVVPGAALAVLLVAGVLPRYRGRRLALWPGIVLAFRRRRGTRRPAAAPAASDGHTPEADLAPVRECLPGLTVASATDRGGRPVGMAGDGTFLTAVLLVEARDEPLRPRRDRRPLPLAALANALRVDDVVLASAQIAQHSQPAPAPHLPPEALATRAYTELRSREGGDVPAVRQTWIALRLEPELCATAIAARGGGAEGARRTLLRAVNSLAAALADAGLACRPLDEHALTQALFTAIGANRAVRRNSRGGTRTAEARHLWRCDDRWHTTYWIGRWPRVTAGTSPDIVGALTATPGLATTFSLTAESGGGGSVGLTGHLRISARSADELARSSQQLEQQARQLQMGLVRLDWEQQPALLATLPLGGRS</sequence>
<gene>
    <name evidence="9" type="primary">eccE</name>
    <name evidence="9" type="ORF">GCM10023205_64800</name>
</gene>
<reference evidence="10" key="1">
    <citation type="journal article" date="2019" name="Int. J. Syst. Evol. Microbiol.">
        <title>The Global Catalogue of Microorganisms (GCM) 10K type strain sequencing project: providing services to taxonomists for standard genome sequencing and annotation.</title>
        <authorList>
            <consortium name="The Broad Institute Genomics Platform"/>
            <consortium name="The Broad Institute Genome Sequencing Center for Infectious Disease"/>
            <person name="Wu L."/>
            <person name="Ma J."/>
        </authorList>
    </citation>
    <scope>NUCLEOTIDE SEQUENCE [LARGE SCALE GENOMIC DNA]</scope>
    <source>
        <strain evidence="10">JCM 17986</strain>
    </source>
</reference>
<feature type="transmembrane region" description="Helical" evidence="7">
    <location>
        <begin position="27"/>
        <end position="45"/>
    </location>
</feature>
<dbReference type="EMBL" id="BAABHS010000030">
    <property type="protein sequence ID" value="GAA4985480.1"/>
    <property type="molecule type" value="Genomic_DNA"/>
</dbReference>
<keyword evidence="6 7" id="KW-0472">Membrane</keyword>
<evidence type="ECO:0000256" key="3">
    <source>
        <dbReference type="ARBA" id="ARBA00022475"/>
    </source>
</evidence>
<evidence type="ECO:0000256" key="7">
    <source>
        <dbReference type="SAM" id="Phobius"/>
    </source>
</evidence>
<keyword evidence="3" id="KW-1003">Cell membrane</keyword>
<comment type="similarity">
    <text evidence="2">Belongs to the EccE family.</text>
</comment>
<dbReference type="Proteomes" id="UP001500466">
    <property type="component" value="Unassembled WGS sequence"/>
</dbReference>
<evidence type="ECO:0000256" key="2">
    <source>
        <dbReference type="ARBA" id="ARBA00007759"/>
    </source>
</evidence>
<keyword evidence="10" id="KW-1185">Reference proteome</keyword>
<dbReference type="InterPro" id="IPR050051">
    <property type="entry name" value="EccE_dom"/>
</dbReference>
<evidence type="ECO:0000256" key="5">
    <source>
        <dbReference type="ARBA" id="ARBA00022989"/>
    </source>
</evidence>
<evidence type="ECO:0000256" key="4">
    <source>
        <dbReference type="ARBA" id="ARBA00022692"/>
    </source>
</evidence>
<feature type="domain" description="Type VII secretion system protein EccE" evidence="8">
    <location>
        <begin position="197"/>
        <end position="300"/>
    </location>
</feature>
<evidence type="ECO:0000313" key="9">
    <source>
        <dbReference type="EMBL" id="GAA4985480.1"/>
    </source>
</evidence>
<accession>A0ABP9I329</accession>
<dbReference type="InterPro" id="IPR021368">
    <property type="entry name" value="T7SS_EccE"/>
</dbReference>
<keyword evidence="5 7" id="KW-1133">Transmembrane helix</keyword>
<name>A0ABP9I329_9ACTN</name>